<dbReference type="Pfam" id="PF00497">
    <property type="entry name" value="SBP_bac_3"/>
    <property type="match status" value="1"/>
</dbReference>
<accession>A0ABP8DPM0</accession>
<proteinExistence type="inferred from homology"/>
<evidence type="ECO:0000313" key="7">
    <source>
        <dbReference type="EMBL" id="GAA4261193.1"/>
    </source>
</evidence>
<comment type="caution">
    <text evidence="7">The sequence shown here is derived from an EMBL/GenBank/DDBJ whole genome shotgun (WGS) entry which is preliminary data.</text>
</comment>
<reference evidence="8" key="1">
    <citation type="journal article" date="2019" name="Int. J. Syst. Evol. Microbiol.">
        <title>The Global Catalogue of Microorganisms (GCM) 10K type strain sequencing project: providing services to taxonomists for standard genome sequencing and annotation.</title>
        <authorList>
            <consortium name="The Broad Institute Genomics Platform"/>
            <consortium name="The Broad Institute Genome Sequencing Center for Infectious Disease"/>
            <person name="Wu L."/>
            <person name="Ma J."/>
        </authorList>
    </citation>
    <scope>NUCLEOTIDE SEQUENCE [LARGE SCALE GENOMIC DNA]</scope>
    <source>
        <strain evidence="8">JCM 17441</strain>
    </source>
</reference>
<evidence type="ECO:0000256" key="3">
    <source>
        <dbReference type="ARBA" id="ARBA00022729"/>
    </source>
</evidence>
<gene>
    <name evidence="7" type="ORF">GCM10022255_092880</name>
</gene>
<evidence type="ECO:0000259" key="6">
    <source>
        <dbReference type="SMART" id="SM00062"/>
    </source>
</evidence>
<dbReference type="SMART" id="SM00062">
    <property type="entry name" value="PBPb"/>
    <property type="match status" value="1"/>
</dbReference>
<evidence type="ECO:0000256" key="1">
    <source>
        <dbReference type="ARBA" id="ARBA00010333"/>
    </source>
</evidence>
<keyword evidence="2" id="KW-0813">Transport</keyword>
<dbReference type="Proteomes" id="UP001500620">
    <property type="component" value="Unassembled WGS sequence"/>
</dbReference>
<name>A0ABP8DPM0_9ACTN</name>
<sequence length="324" mass="34109">MTTTRMRVTRALAGAVLLSLLAACAGTTDKATAPAPSFAPAQPVGVKNPAEIPSAAAGSQNNCDVRHSSLRPVSGNPAAGPTLSAIKSRGRLVVGVDQNTYLFGYRDPASGQIVGFDVDILREVAFDLFGDRNAIQFTAITSAQRIPAILNKQVDLVAETMTINCERLQQVDFSSVYFEAGQRVLVPKDSTATGIADLGGKNVCAADGSTSIRNIAAAASKPVPVSVPDWTDCLVLLQQGQVAAISTDDTILQGLAAQDPNVKLVGDKFTDEPYGIAVNKSANDLLRFVNGTLERIRSDGTWQAIYTRQLKAAAPNPPPAGYRD</sequence>
<dbReference type="PANTHER" id="PTHR30085">
    <property type="entry name" value="AMINO ACID ABC TRANSPORTER PERMEASE"/>
    <property type="match status" value="1"/>
</dbReference>
<evidence type="ECO:0000256" key="5">
    <source>
        <dbReference type="SAM" id="SignalP"/>
    </source>
</evidence>
<dbReference type="PROSITE" id="PS51257">
    <property type="entry name" value="PROKAR_LIPOPROTEIN"/>
    <property type="match status" value="1"/>
</dbReference>
<feature type="chain" id="PRO_5046689080" evidence="5">
    <location>
        <begin position="26"/>
        <end position="324"/>
    </location>
</feature>
<keyword evidence="3 5" id="KW-0732">Signal</keyword>
<feature type="domain" description="Solute-binding protein family 3/N-terminal" evidence="6">
    <location>
        <begin position="91"/>
        <end position="313"/>
    </location>
</feature>
<dbReference type="PANTHER" id="PTHR30085:SF6">
    <property type="entry name" value="ABC TRANSPORTER GLUTAMINE-BINDING PROTEIN GLNH"/>
    <property type="match status" value="1"/>
</dbReference>
<dbReference type="RefSeq" id="WP_345138103.1">
    <property type="nucleotide sequence ID" value="NZ_BAABAT010000044.1"/>
</dbReference>
<comment type="similarity">
    <text evidence="1 4">Belongs to the bacterial solute-binding protein 3 family.</text>
</comment>
<dbReference type="InterPro" id="IPR051455">
    <property type="entry name" value="Bact_solute-bind_prot3"/>
</dbReference>
<dbReference type="SUPFAM" id="SSF53850">
    <property type="entry name" value="Periplasmic binding protein-like II"/>
    <property type="match status" value="1"/>
</dbReference>
<dbReference type="Gene3D" id="3.40.190.10">
    <property type="entry name" value="Periplasmic binding protein-like II"/>
    <property type="match status" value="2"/>
</dbReference>
<dbReference type="InterPro" id="IPR001638">
    <property type="entry name" value="Solute-binding_3/MltF_N"/>
</dbReference>
<evidence type="ECO:0000313" key="8">
    <source>
        <dbReference type="Proteomes" id="UP001500620"/>
    </source>
</evidence>
<dbReference type="InterPro" id="IPR018313">
    <property type="entry name" value="SBP_3_CS"/>
</dbReference>
<dbReference type="PROSITE" id="PS01039">
    <property type="entry name" value="SBP_BACTERIAL_3"/>
    <property type="match status" value="1"/>
</dbReference>
<evidence type="ECO:0000256" key="4">
    <source>
        <dbReference type="RuleBase" id="RU003744"/>
    </source>
</evidence>
<keyword evidence="8" id="KW-1185">Reference proteome</keyword>
<dbReference type="CDD" id="cd13690">
    <property type="entry name" value="PBP2_GluB"/>
    <property type="match status" value="1"/>
</dbReference>
<organism evidence="7 8">
    <name type="scientific">Dactylosporangium darangshiense</name>
    <dbReference type="NCBI Taxonomy" id="579108"/>
    <lineage>
        <taxon>Bacteria</taxon>
        <taxon>Bacillati</taxon>
        <taxon>Actinomycetota</taxon>
        <taxon>Actinomycetes</taxon>
        <taxon>Micromonosporales</taxon>
        <taxon>Micromonosporaceae</taxon>
        <taxon>Dactylosporangium</taxon>
    </lineage>
</organism>
<protein>
    <submittedName>
        <fullName evidence="7">Glutamate ABC transporter substrate-binding protein</fullName>
    </submittedName>
</protein>
<dbReference type="EMBL" id="BAABAT010000044">
    <property type="protein sequence ID" value="GAA4261193.1"/>
    <property type="molecule type" value="Genomic_DNA"/>
</dbReference>
<evidence type="ECO:0000256" key="2">
    <source>
        <dbReference type="ARBA" id="ARBA00022448"/>
    </source>
</evidence>
<feature type="signal peptide" evidence="5">
    <location>
        <begin position="1"/>
        <end position="25"/>
    </location>
</feature>